<protein>
    <recommendedName>
        <fullName evidence="3">HEPN domain-containing protein</fullName>
    </recommendedName>
</protein>
<name>A0A9Q9MXY7_9XANT</name>
<dbReference type="RefSeq" id="WP_252163559.1">
    <property type="nucleotide sequence ID" value="NZ_CP094827.1"/>
</dbReference>
<dbReference type="Proteomes" id="UP001058381">
    <property type="component" value="Chromosome"/>
</dbReference>
<dbReference type="Gene3D" id="1.20.120.330">
    <property type="entry name" value="Nucleotidyltransferases domain 2"/>
    <property type="match status" value="1"/>
</dbReference>
<dbReference type="GeneID" id="75150371"/>
<accession>A0A9Q9MXY7</accession>
<dbReference type="EMBL" id="CP096142">
    <property type="protein sequence ID" value="UXA66105.1"/>
    <property type="molecule type" value="Genomic_DNA"/>
</dbReference>
<dbReference type="AlphaFoldDB" id="A0A9Q9MXY7"/>
<proteinExistence type="predicted"/>
<gene>
    <name evidence="1" type="ORF">M0D43_03420</name>
</gene>
<evidence type="ECO:0000313" key="2">
    <source>
        <dbReference type="Proteomes" id="UP001058381"/>
    </source>
</evidence>
<evidence type="ECO:0000313" key="1">
    <source>
        <dbReference type="EMBL" id="UXA66105.1"/>
    </source>
</evidence>
<sequence>MDDLIEDRNHENHWFAQAAGLRAAAACLWLSIREHPEEVRQLLGEPVGFSTPLAARPSYHLLCGLALEVLLKAVLVSRGEKAPTIHDCVELCKKVGLVASSSETELLQFYSSTVVWAAKYPTALKGFPEMISYWENAANVLTNSEDVTSSTWIKRVGPSGRTDWAAFDELYSKIAASRATGAKAQKDIGALSID</sequence>
<organism evidence="1 2">
    <name type="scientific">Xanthomonas prunicola</name>
    <dbReference type="NCBI Taxonomy" id="2053930"/>
    <lineage>
        <taxon>Bacteria</taxon>
        <taxon>Pseudomonadati</taxon>
        <taxon>Pseudomonadota</taxon>
        <taxon>Gammaproteobacteria</taxon>
        <taxon>Lysobacterales</taxon>
        <taxon>Lysobacteraceae</taxon>
        <taxon>Xanthomonas</taxon>
    </lineage>
</organism>
<evidence type="ECO:0008006" key="3">
    <source>
        <dbReference type="Google" id="ProtNLM"/>
    </source>
</evidence>
<reference evidence="1" key="1">
    <citation type="submission" date="2022-04" db="EMBL/GenBank/DDBJ databases">
        <title>Xanthomonas prunicola pv. tritici, a pathogen causing a previously unreported foliar disease of wheat.</title>
        <authorList>
            <person name="Clavijo F."/>
            <person name="Curland R.D."/>
            <person name="Dill-Macky R."/>
            <person name="Pereyra S."/>
            <person name="Roman-Reyna V."/>
            <person name="Siri M.I."/>
        </authorList>
    </citation>
    <scope>NUCLEOTIDE SEQUENCE</scope>
    <source>
        <strain evidence="1">CIX249</strain>
    </source>
</reference>